<evidence type="ECO:0000256" key="3">
    <source>
        <dbReference type="ARBA" id="ARBA00023180"/>
    </source>
</evidence>
<feature type="disulfide bond" evidence="5">
    <location>
        <begin position="53"/>
        <end position="376"/>
    </location>
</feature>
<reference evidence="7" key="2">
    <citation type="submission" date="2014-06" db="EMBL/GenBank/DDBJ databases">
        <title>The complete genome of Blastobotrys (Arxula) adeninivorans LS3 - a yeast of biotechnological interest.</title>
        <authorList>
            <person name="Kunze G."/>
            <person name="Gaillardin C."/>
            <person name="Czernicka M."/>
            <person name="Durrens P."/>
            <person name="Martin T."/>
            <person name="Boer E."/>
            <person name="Gabaldon T."/>
            <person name="Cruz J."/>
            <person name="Talla E."/>
            <person name="Marck C."/>
            <person name="Goffeau A."/>
            <person name="Barbe V."/>
            <person name="Baret P."/>
            <person name="Baronian K."/>
            <person name="Beier S."/>
            <person name="Bleykasten C."/>
            <person name="Bode R."/>
            <person name="Casaregola S."/>
            <person name="Despons L."/>
            <person name="Fairhead C."/>
            <person name="Giersberg M."/>
            <person name="Gierski P."/>
            <person name="Hahnel U."/>
            <person name="Hartmann A."/>
            <person name="Jankowska D."/>
            <person name="Jubin C."/>
            <person name="Jung P."/>
            <person name="Lafontaine I."/>
            <person name="Leh-Louis V."/>
            <person name="Lemaire M."/>
            <person name="Marcet-Houben M."/>
            <person name="Mascher M."/>
            <person name="Morel G."/>
            <person name="Richard G.-F."/>
            <person name="Riechen J."/>
            <person name="Sacerdot C."/>
            <person name="Sarkar A."/>
            <person name="Savel G."/>
            <person name="Schacherer J."/>
            <person name="Sherman D."/>
            <person name="Straub M.-L."/>
            <person name="Stein N."/>
            <person name="Thierry A."/>
            <person name="Trautwein-Schult A."/>
            <person name="Westhof E."/>
            <person name="Worch S."/>
            <person name="Dujon B."/>
            <person name="Souciet J.-L."/>
            <person name="Wincker P."/>
            <person name="Scholz U."/>
            <person name="Neuveglise N."/>
        </authorList>
    </citation>
    <scope>NUCLEOTIDE SEQUENCE</scope>
    <source>
        <strain evidence="7">LS3</strain>
    </source>
</reference>
<dbReference type="AlphaFoldDB" id="A0A060SXP8"/>
<accession>A0A060SXP8</accession>
<keyword evidence="5" id="KW-1015">Disulfide bond</keyword>
<dbReference type="EMBL" id="HG937691">
    <property type="protein sequence ID" value="CDP33665.1"/>
    <property type="molecule type" value="Genomic_DNA"/>
</dbReference>
<dbReference type="GO" id="GO:0009277">
    <property type="term" value="C:fungal-type cell wall"/>
    <property type="evidence" value="ECO:0007669"/>
    <property type="project" value="TreeGrafter"/>
</dbReference>
<dbReference type="GO" id="GO:0003993">
    <property type="term" value="F:acid phosphatase activity"/>
    <property type="evidence" value="ECO:0007669"/>
    <property type="project" value="TreeGrafter"/>
</dbReference>
<evidence type="ECO:0000256" key="5">
    <source>
        <dbReference type="PIRSR" id="PIRSR000894-2"/>
    </source>
</evidence>
<dbReference type="InterPro" id="IPR029033">
    <property type="entry name" value="His_PPase_superfam"/>
</dbReference>
<dbReference type="PIRSF" id="PIRSF000894">
    <property type="entry name" value="Acid_phosphatase"/>
    <property type="match status" value="1"/>
</dbReference>
<organism evidence="7">
    <name type="scientific">Blastobotrys adeninivorans</name>
    <name type="common">Yeast</name>
    <name type="synonym">Arxula adeninivorans</name>
    <dbReference type="NCBI Taxonomy" id="409370"/>
    <lineage>
        <taxon>Eukaryota</taxon>
        <taxon>Fungi</taxon>
        <taxon>Dikarya</taxon>
        <taxon>Ascomycota</taxon>
        <taxon>Saccharomycotina</taxon>
        <taxon>Dipodascomycetes</taxon>
        <taxon>Dipodascales</taxon>
        <taxon>Trichomonascaceae</taxon>
        <taxon>Blastobotrys</taxon>
    </lineage>
</organism>
<dbReference type="PANTHER" id="PTHR20963">
    <property type="entry name" value="MULTIPLE INOSITOL POLYPHOSPHATE PHOSPHATASE-RELATED"/>
    <property type="match status" value="1"/>
</dbReference>
<dbReference type="CDD" id="cd07061">
    <property type="entry name" value="HP_HAP_like"/>
    <property type="match status" value="1"/>
</dbReference>
<protein>
    <submittedName>
        <fullName evidence="7">ARAD1A14476p</fullName>
    </submittedName>
</protein>
<feature type="disulfide bond" evidence="5">
    <location>
        <begin position="207"/>
        <end position="431"/>
    </location>
</feature>
<dbReference type="SUPFAM" id="SSF53254">
    <property type="entry name" value="Phosphoglycerate mutase-like"/>
    <property type="match status" value="1"/>
</dbReference>
<feature type="active site" description="Proton donor" evidence="4">
    <location>
        <position position="325"/>
    </location>
</feature>
<dbReference type="InterPro" id="IPR000560">
    <property type="entry name" value="His_Pase_clade-2"/>
</dbReference>
<dbReference type="PROSITE" id="PS00616">
    <property type="entry name" value="HIS_ACID_PHOSPHAT_1"/>
    <property type="match status" value="1"/>
</dbReference>
<evidence type="ECO:0000313" key="7">
    <source>
        <dbReference type="EMBL" id="CDP33665.1"/>
    </source>
</evidence>
<sequence length="469" mass="52058">MLSVLMWALPLVVSGHLQVLTPPADDILRLTGTKGPYVDRLSQGLELDPPQGCSVEQVIMVMRHGARYPTANAYPDLQGALAKLENKTFSSGPLQFFNDWTPYVDNLGWLEQETFSGPYAGLLSAYQRGTEYRARYGHLWDGESIVPFWSSDSERVIMTARHFGEGFFGYNYSTNAALNIVSEAESQGANSLTPVCHAVDPKSGDVCSNLNVKQSYPLASVAADRLNKRYGLNLTGDDVYNLQQLAVFELNVRGDSPWLDAFTRDEWVAFNYYCGLDFFYCKGPGSAGSVAAGSVVANASLSLLQQGPSEHAQAGGKMYWNFSHDSDIVPILAALGLAYPDEKDVPYNGSIAFTAKYNAVDIMPMAGHVVFERLHCTEDTPAWSAGTYVRVILNEQVLPVQDCQNGPGFSCKLEDYIARAKKRLVDYNSFCKTPDDWQKHLSFWWNPNTTQQYNYQKGPIGYQQKTTLE</sequence>
<dbReference type="PANTHER" id="PTHR20963:SF18">
    <property type="entry name" value="ACID PHOSPHATASE PHO11-RELATED"/>
    <property type="match status" value="1"/>
</dbReference>
<name>A0A060SXP8_BLAAD</name>
<feature type="chain" id="PRO_5012158422" evidence="6">
    <location>
        <begin position="16"/>
        <end position="469"/>
    </location>
</feature>
<comment type="similarity">
    <text evidence="1">Belongs to the histidine acid phosphatase family.</text>
</comment>
<feature type="signal peptide" evidence="6">
    <location>
        <begin position="1"/>
        <end position="15"/>
    </location>
</feature>
<evidence type="ECO:0000256" key="6">
    <source>
        <dbReference type="SAM" id="SignalP"/>
    </source>
</evidence>
<dbReference type="PhylomeDB" id="A0A060SXP8"/>
<dbReference type="InterPro" id="IPR016274">
    <property type="entry name" value="Histidine_acid_Pase_euk"/>
</dbReference>
<feature type="active site" description="Nucleophile" evidence="4">
    <location>
        <position position="64"/>
    </location>
</feature>
<keyword evidence="3" id="KW-0325">Glycoprotein</keyword>
<evidence type="ECO:0000256" key="1">
    <source>
        <dbReference type="ARBA" id="ARBA00005375"/>
    </source>
</evidence>
<keyword evidence="6" id="KW-0732">Signal</keyword>
<dbReference type="Pfam" id="PF00328">
    <property type="entry name" value="His_Phos_2"/>
    <property type="match status" value="1"/>
</dbReference>
<dbReference type="InterPro" id="IPR033379">
    <property type="entry name" value="Acid_Pase_AS"/>
</dbReference>
<evidence type="ECO:0000256" key="2">
    <source>
        <dbReference type="ARBA" id="ARBA00022801"/>
    </source>
</evidence>
<dbReference type="Gene3D" id="3.40.50.1240">
    <property type="entry name" value="Phosphoglycerate mutase-like"/>
    <property type="match status" value="1"/>
</dbReference>
<proteinExistence type="inferred from homology"/>
<feature type="disulfide bond" evidence="5">
    <location>
        <begin position="403"/>
        <end position="411"/>
    </location>
</feature>
<gene>
    <name evidence="7" type="ORF">GNLVRS02_ARAD1A14476g</name>
</gene>
<evidence type="ECO:0000256" key="4">
    <source>
        <dbReference type="PIRSR" id="PIRSR000894-1"/>
    </source>
</evidence>
<keyword evidence="2" id="KW-0378">Hydrolase</keyword>
<reference evidence="7" key="1">
    <citation type="submission" date="2014-02" db="EMBL/GenBank/DDBJ databases">
        <authorList>
            <person name="Genoscope - CEA"/>
        </authorList>
    </citation>
    <scope>NUCLEOTIDE SEQUENCE</scope>
    <source>
        <strain evidence="7">LS3</strain>
    </source>
</reference>